<sequence>MGRSISFAPEEYYHIYNRGVDKRCIFMSPQDNERFLTLLYLCNSNEPVKFHKHLDRGMPLVEMFSFNHDERLVDIGAYCLMPNHFHILVRSRDNEGISDFMQKILTAYTMYFNKKYERSGALFSGSFKARHVDSDRYLRHLFSYIHANPFGLLYPLKQNKLDIDMLRVKAHLKCFPFSSFADYVGNSNRHQAPILNKEAFPDYFSTNVDIDEHLNDFFAMKDLAPDTLGLSG</sequence>
<dbReference type="PANTHER" id="PTHR34322:SF2">
    <property type="entry name" value="TRANSPOSASE IS200-LIKE DOMAIN-CONTAINING PROTEIN"/>
    <property type="match status" value="1"/>
</dbReference>
<dbReference type="EMBL" id="PFEQ01000001">
    <property type="protein sequence ID" value="PJE74610.1"/>
    <property type="molecule type" value="Genomic_DNA"/>
</dbReference>
<dbReference type="SUPFAM" id="SSF143422">
    <property type="entry name" value="Transposase IS200-like"/>
    <property type="match status" value="1"/>
</dbReference>
<comment type="caution">
    <text evidence="2">The sequence shown here is derived from an EMBL/GenBank/DDBJ whole genome shotgun (WGS) entry which is preliminary data.</text>
</comment>
<dbReference type="Gene3D" id="3.30.70.1290">
    <property type="entry name" value="Transposase IS200-like"/>
    <property type="match status" value="1"/>
</dbReference>
<dbReference type="Proteomes" id="UP000228700">
    <property type="component" value="Unassembled WGS sequence"/>
</dbReference>
<name>A0A2M8LDC3_9BACT</name>
<feature type="domain" description="Transposase IS200-like" evidence="1">
    <location>
        <begin position="8"/>
        <end position="148"/>
    </location>
</feature>
<dbReference type="GO" id="GO:0006313">
    <property type="term" value="P:DNA transposition"/>
    <property type="evidence" value="ECO:0007669"/>
    <property type="project" value="InterPro"/>
</dbReference>
<evidence type="ECO:0000259" key="1">
    <source>
        <dbReference type="SMART" id="SM01321"/>
    </source>
</evidence>
<organism evidence="2 3">
    <name type="scientific">Candidatus Taylorbacteria bacterium CG10_big_fil_rev_8_21_14_0_10_41_48</name>
    <dbReference type="NCBI Taxonomy" id="1975024"/>
    <lineage>
        <taxon>Bacteria</taxon>
        <taxon>Candidatus Tayloriibacteriota</taxon>
    </lineage>
</organism>
<dbReference type="AlphaFoldDB" id="A0A2M8LDC3"/>
<gene>
    <name evidence="2" type="ORF">COV01_01090</name>
</gene>
<accession>A0A2M8LDC3</accession>
<dbReference type="GO" id="GO:0003677">
    <property type="term" value="F:DNA binding"/>
    <property type="evidence" value="ECO:0007669"/>
    <property type="project" value="InterPro"/>
</dbReference>
<dbReference type="InterPro" id="IPR036515">
    <property type="entry name" value="Transposase_17_sf"/>
</dbReference>
<dbReference type="SMART" id="SM01321">
    <property type="entry name" value="Y1_Tnp"/>
    <property type="match status" value="1"/>
</dbReference>
<dbReference type="PANTHER" id="PTHR34322">
    <property type="entry name" value="TRANSPOSASE, Y1_TNP DOMAIN-CONTAINING"/>
    <property type="match status" value="1"/>
</dbReference>
<dbReference type="InterPro" id="IPR002686">
    <property type="entry name" value="Transposase_17"/>
</dbReference>
<evidence type="ECO:0000313" key="3">
    <source>
        <dbReference type="Proteomes" id="UP000228700"/>
    </source>
</evidence>
<evidence type="ECO:0000313" key="2">
    <source>
        <dbReference type="EMBL" id="PJE74610.1"/>
    </source>
</evidence>
<dbReference type="Pfam" id="PF01797">
    <property type="entry name" value="Y1_Tnp"/>
    <property type="match status" value="1"/>
</dbReference>
<reference evidence="3" key="1">
    <citation type="submission" date="2017-09" db="EMBL/GenBank/DDBJ databases">
        <title>Depth-based differentiation of microbial function through sediment-hosted aquifers and enrichment of novel symbionts in the deep terrestrial subsurface.</title>
        <authorList>
            <person name="Probst A.J."/>
            <person name="Ladd B."/>
            <person name="Jarett J.K."/>
            <person name="Geller-Mcgrath D.E."/>
            <person name="Sieber C.M.K."/>
            <person name="Emerson J.B."/>
            <person name="Anantharaman K."/>
            <person name="Thomas B.C."/>
            <person name="Malmstrom R."/>
            <person name="Stieglmeier M."/>
            <person name="Klingl A."/>
            <person name="Woyke T."/>
            <person name="Ryan C.M."/>
            <person name="Banfield J.F."/>
        </authorList>
    </citation>
    <scope>NUCLEOTIDE SEQUENCE [LARGE SCALE GENOMIC DNA]</scope>
</reference>
<protein>
    <recommendedName>
        <fullName evidence="1">Transposase IS200-like domain-containing protein</fullName>
    </recommendedName>
</protein>
<dbReference type="GO" id="GO:0004803">
    <property type="term" value="F:transposase activity"/>
    <property type="evidence" value="ECO:0007669"/>
    <property type="project" value="InterPro"/>
</dbReference>
<proteinExistence type="predicted"/>